<dbReference type="EMBL" id="JADEXS010000009">
    <property type="protein sequence ID" value="MBE9021165.1"/>
    <property type="molecule type" value="Genomic_DNA"/>
</dbReference>
<dbReference type="InterPro" id="IPR044844">
    <property type="entry name" value="Trans_IPPS_euk-type"/>
</dbReference>
<dbReference type="InterPro" id="IPR002060">
    <property type="entry name" value="Squ/phyt_synthse"/>
</dbReference>
<organism evidence="1 2">
    <name type="scientific">Desmonostoc muscorum LEGE 12446</name>
    <dbReference type="NCBI Taxonomy" id="1828758"/>
    <lineage>
        <taxon>Bacteria</taxon>
        <taxon>Bacillati</taxon>
        <taxon>Cyanobacteriota</taxon>
        <taxon>Cyanophyceae</taxon>
        <taxon>Nostocales</taxon>
        <taxon>Nostocaceae</taxon>
        <taxon>Desmonostoc</taxon>
    </lineage>
</organism>
<proteinExistence type="predicted"/>
<name>A0A8J7DBK4_DESMC</name>
<dbReference type="Gene3D" id="1.10.600.10">
    <property type="entry name" value="Farnesyl Diphosphate Synthase"/>
    <property type="match status" value="1"/>
</dbReference>
<dbReference type="GO" id="GO:0051996">
    <property type="term" value="F:squalene synthase [NAD(P)H] activity"/>
    <property type="evidence" value="ECO:0007669"/>
    <property type="project" value="InterPro"/>
</dbReference>
<dbReference type="SFLD" id="SFLDG01018">
    <property type="entry name" value="Squalene/Phytoene_Synthase_Lik"/>
    <property type="match status" value="1"/>
</dbReference>
<dbReference type="PANTHER" id="PTHR11626">
    <property type="entry name" value="FARNESYL-DIPHOSPHATE FARNESYLTRANSFERASE"/>
    <property type="match status" value="1"/>
</dbReference>
<dbReference type="Proteomes" id="UP000622533">
    <property type="component" value="Unassembled WGS sequence"/>
</dbReference>
<dbReference type="PANTHER" id="PTHR11626:SF2">
    <property type="entry name" value="SQUALENE SYNTHASE"/>
    <property type="match status" value="1"/>
</dbReference>
<evidence type="ECO:0000313" key="2">
    <source>
        <dbReference type="Proteomes" id="UP000622533"/>
    </source>
</evidence>
<dbReference type="InterPro" id="IPR008949">
    <property type="entry name" value="Isoprenoid_synthase_dom_sf"/>
</dbReference>
<dbReference type="SFLD" id="SFLDS00005">
    <property type="entry name" value="Isoprenoid_Synthase_Type_I"/>
    <property type="match status" value="1"/>
</dbReference>
<sequence>MSNLLKNAIFELGGSPTTLTKLGPAWSAAENWTVFNNKQNPDFIPIITTELVPSTFPGGGSKMIHVKTNGLRCGLVQGFGAIDTGSPSAIASAWIYVVSGKVGIGTGNQGHTGLDVISSKTNTWEHLQSPNGVSPANQLIIYSASDGAEFYVDLEEPLDSYMATAYLIFRVADNIEDCLQTPEWKRSRFAQLQQLLETPRYANSLLAHWSSLEWPGLTADEQQLMTPEAGLSLWQIYEMLPSTTRATIRQWVTAMIDGVESILDPYQMPHLIEQQGVKILAQPEDYDRYCYFVAGTVGHLGTELAIEYYKFSSEVSDRLLINCEYCGQALQKTNIIKDFVEDLRQGKCYLPASWLQEIDYKPLALQEAPTRWTQKVINSAVTALDQSVAYVLNIPYHAPGYRLASILCLVSAYQTLLLASQQHSRLFTAEHQVKISRSCFSQCMEDAKVLLRDNQAVINYSQRLQQEIAAAFLNL</sequence>
<dbReference type="RefSeq" id="WP_193913083.1">
    <property type="nucleotide sequence ID" value="NZ_JADEXS020000001.1"/>
</dbReference>
<evidence type="ECO:0000313" key="1">
    <source>
        <dbReference type="EMBL" id="MBE9021165.1"/>
    </source>
</evidence>
<reference evidence="1" key="1">
    <citation type="submission" date="2020-10" db="EMBL/GenBank/DDBJ databases">
        <authorList>
            <person name="Castelo-Branco R."/>
            <person name="Eusebio N."/>
            <person name="Adriana R."/>
            <person name="Vieira A."/>
            <person name="Brugerolle De Fraissinette N."/>
            <person name="Rezende De Castro R."/>
            <person name="Schneider M.P."/>
            <person name="Vasconcelos V."/>
            <person name="Leao P.N."/>
        </authorList>
    </citation>
    <scope>NUCLEOTIDE SEQUENCE</scope>
    <source>
        <strain evidence="1">LEGE 12446</strain>
    </source>
</reference>
<comment type="caution">
    <text evidence="1">The sequence shown here is derived from an EMBL/GenBank/DDBJ whole genome shotgun (WGS) entry which is preliminary data.</text>
</comment>
<dbReference type="GO" id="GO:0045338">
    <property type="term" value="P:farnesyl diphosphate metabolic process"/>
    <property type="evidence" value="ECO:0007669"/>
    <property type="project" value="InterPro"/>
</dbReference>
<dbReference type="AlphaFoldDB" id="A0A8J7DBK4"/>
<gene>
    <name evidence="1" type="ORF">IQ276_01430</name>
</gene>
<keyword evidence="2" id="KW-1185">Reference proteome</keyword>
<dbReference type="Pfam" id="PF00494">
    <property type="entry name" value="SQS_PSY"/>
    <property type="match status" value="1"/>
</dbReference>
<dbReference type="SUPFAM" id="SSF48576">
    <property type="entry name" value="Terpenoid synthases"/>
    <property type="match status" value="1"/>
</dbReference>
<protein>
    <submittedName>
        <fullName evidence="1">Squalene/phytoene synthase family protein</fullName>
    </submittedName>
</protein>
<accession>A0A8J7DBK4</accession>